<keyword evidence="6" id="KW-1185">Reference proteome</keyword>
<name>A0A0N5C923_STREA</name>
<proteinExistence type="inferred from homology"/>
<dbReference type="PANTHER" id="PTHR48043">
    <property type="entry name" value="EG:EG0003.4 PROTEIN-RELATED"/>
    <property type="match status" value="1"/>
</dbReference>
<dbReference type="GO" id="GO:0015020">
    <property type="term" value="F:glucuronosyltransferase activity"/>
    <property type="evidence" value="ECO:0007669"/>
    <property type="project" value="UniProtKB-EC"/>
</dbReference>
<keyword evidence="4" id="KW-0808">Transferase</keyword>
<dbReference type="InterPro" id="IPR050271">
    <property type="entry name" value="UDP-glycosyltransferase"/>
</dbReference>
<dbReference type="PANTHER" id="PTHR48043:SF23">
    <property type="entry name" value="UDP-GLUCURONOSYLTRANSFERASE"/>
    <property type="match status" value="1"/>
</dbReference>
<evidence type="ECO:0000256" key="3">
    <source>
        <dbReference type="ARBA" id="ARBA00022676"/>
    </source>
</evidence>
<dbReference type="STRING" id="174720.A0A0N5C923"/>
<protein>
    <recommendedName>
        <fullName evidence="2">glucuronosyltransferase</fullName>
        <ecNumber evidence="2">2.4.1.17</ecNumber>
    </recommendedName>
</protein>
<evidence type="ECO:0000256" key="5">
    <source>
        <dbReference type="ARBA" id="ARBA00047475"/>
    </source>
</evidence>
<evidence type="ECO:0000256" key="1">
    <source>
        <dbReference type="ARBA" id="ARBA00009995"/>
    </source>
</evidence>
<evidence type="ECO:0000313" key="6">
    <source>
        <dbReference type="Proteomes" id="UP000046392"/>
    </source>
</evidence>
<organism evidence="6 7">
    <name type="scientific">Strongyloides papillosus</name>
    <name type="common">Intestinal threadworm</name>
    <dbReference type="NCBI Taxonomy" id="174720"/>
    <lineage>
        <taxon>Eukaryota</taxon>
        <taxon>Metazoa</taxon>
        <taxon>Ecdysozoa</taxon>
        <taxon>Nematoda</taxon>
        <taxon>Chromadorea</taxon>
        <taxon>Rhabditida</taxon>
        <taxon>Tylenchina</taxon>
        <taxon>Panagrolaimomorpha</taxon>
        <taxon>Strongyloidoidea</taxon>
        <taxon>Strongyloididae</taxon>
        <taxon>Strongyloides</taxon>
    </lineage>
</organism>
<evidence type="ECO:0000313" key="7">
    <source>
        <dbReference type="WBParaSite" id="SPAL_0001440600.1"/>
    </source>
</evidence>
<dbReference type="Gene3D" id="3.40.50.2000">
    <property type="entry name" value="Glycogen Phosphorylase B"/>
    <property type="match status" value="1"/>
</dbReference>
<reference evidence="7" key="1">
    <citation type="submission" date="2017-02" db="UniProtKB">
        <authorList>
            <consortium name="WormBaseParasite"/>
        </authorList>
    </citation>
    <scope>IDENTIFICATION</scope>
</reference>
<sequence>MIYFQYSIFFLLLLLSNGYKILLYNPKFGHSHINFMSQITKLLVNSGHEVTVLSSNIDDSLKDPYYQLGKIYNTEPHPSMIKMAKDPNMVKNIWKSGRHATGQKDLLNKFIQAIRGQGINTINDNKLETLMKKQKFDVAIAEGFYFYMFGLFKHWKIETTIVATSTVLYDTFYPMFGIPFSASYVPCGVVGLSDKMSYKERIINLVTYLYMTHFSGFYSKYALLEDVFEEKFGSGFYEVNKIVTNASFVIINSNPLLDIPTPKTPKMIEISGIGIPKPKPLSKEFNKILNRRNKTILISFGSVAKSTYMDQEMKDEILRTIQSFPDITFIWKYETPEDGHGSGIENLVLSKWVPQNDLLND</sequence>
<dbReference type="SUPFAM" id="SSF53756">
    <property type="entry name" value="UDP-Glycosyltransferase/glycogen phosphorylase"/>
    <property type="match status" value="1"/>
</dbReference>
<comment type="similarity">
    <text evidence="1">Belongs to the UDP-glycosyltransferase family.</text>
</comment>
<dbReference type="Proteomes" id="UP000046392">
    <property type="component" value="Unplaced"/>
</dbReference>
<accession>A0A0N5C923</accession>
<dbReference type="InterPro" id="IPR002213">
    <property type="entry name" value="UDP_glucos_trans"/>
</dbReference>
<comment type="catalytic activity">
    <reaction evidence="5">
        <text>glucuronate acceptor + UDP-alpha-D-glucuronate = acceptor beta-D-glucuronoside + UDP + H(+)</text>
        <dbReference type="Rhea" id="RHEA:21032"/>
        <dbReference type="ChEBI" id="CHEBI:15378"/>
        <dbReference type="ChEBI" id="CHEBI:58052"/>
        <dbReference type="ChEBI" id="CHEBI:58223"/>
        <dbReference type="ChEBI" id="CHEBI:132367"/>
        <dbReference type="ChEBI" id="CHEBI:132368"/>
        <dbReference type="EC" id="2.4.1.17"/>
    </reaction>
</comment>
<dbReference type="CDD" id="cd03784">
    <property type="entry name" value="GT1_Gtf-like"/>
    <property type="match status" value="1"/>
</dbReference>
<keyword evidence="3" id="KW-0328">Glycosyltransferase</keyword>
<evidence type="ECO:0000256" key="4">
    <source>
        <dbReference type="ARBA" id="ARBA00022679"/>
    </source>
</evidence>
<dbReference type="WBParaSite" id="SPAL_0001440600.1">
    <property type="protein sequence ID" value="SPAL_0001440600.1"/>
    <property type="gene ID" value="SPAL_0001440600"/>
</dbReference>
<dbReference type="AlphaFoldDB" id="A0A0N5C923"/>
<evidence type="ECO:0000256" key="2">
    <source>
        <dbReference type="ARBA" id="ARBA00012544"/>
    </source>
</evidence>
<dbReference type="EC" id="2.4.1.17" evidence="2"/>
<dbReference type="Pfam" id="PF00201">
    <property type="entry name" value="UDPGT"/>
    <property type="match status" value="1"/>
</dbReference>